<protein>
    <submittedName>
        <fullName evidence="1">Uncharacterized protein</fullName>
    </submittedName>
</protein>
<sequence length="65" mass="6891">MGSLGRRLEWDMVDAPGHPIIHAGAVLAALCPHLQGEDQGGERCRVEPDALHLFMKKSGEGSGGK</sequence>
<comment type="caution">
    <text evidence="1">The sequence shown here is derived from an EMBL/GenBank/DDBJ whole genome shotgun (WGS) entry which is preliminary data.</text>
</comment>
<accession>A0A1M2VZ79</accession>
<evidence type="ECO:0000313" key="1">
    <source>
        <dbReference type="EMBL" id="OJT12836.1"/>
    </source>
</evidence>
<keyword evidence="2" id="KW-1185">Reference proteome</keyword>
<evidence type="ECO:0000313" key="2">
    <source>
        <dbReference type="Proteomes" id="UP000184267"/>
    </source>
</evidence>
<dbReference type="AlphaFoldDB" id="A0A1M2VZ79"/>
<name>A0A1M2VZ79_TRAPU</name>
<dbReference type="EMBL" id="MNAD01000447">
    <property type="protein sequence ID" value="OJT12836.1"/>
    <property type="molecule type" value="Genomic_DNA"/>
</dbReference>
<dbReference type="Proteomes" id="UP000184267">
    <property type="component" value="Unassembled WGS sequence"/>
</dbReference>
<gene>
    <name evidence="1" type="ORF">TRAPUB_10671</name>
</gene>
<reference evidence="1 2" key="1">
    <citation type="submission" date="2016-10" db="EMBL/GenBank/DDBJ databases">
        <title>Genome sequence of the basidiomycete white-rot fungus Trametes pubescens.</title>
        <authorList>
            <person name="Makela M.R."/>
            <person name="Granchi Z."/>
            <person name="Peng M."/>
            <person name="De Vries R.P."/>
            <person name="Grigoriev I."/>
            <person name="Riley R."/>
            <person name="Hilden K."/>
        </authorList>
    </citation>
    <scope>NUCLEOTIDE SEQUENCE [LARGE SCALE GENOMIC DNA]</scope>
    <source>
        <strain evidence="1 2">FBCC735</strain>
    </source>
</reference>
<organism evidence="1 2">
    <name type="scientific">Trametes pubescens</name>
    <name type="common">White-rot fungus</name>
    <dbReference type="NCBI Taxonomy" id="154538"/>
    <lineage>
        <taxon>Eukaryota</taxon>
        <taxon>Fungi</taxon>
        <taxon>Dikarya</taxon>
        <taxon>Basidiomycota</taxon>
        <taxon>Agaricomycotina</taxon>
        <taxon>Agaricomycetes</taxon>
        <taxon>Polyporales</taxon>
        <taxon>Polyporaceae</taxon>
        <taxon>Trametes</taxon>
    </lineage>
</organism>
<proteinExistence type="predicted"/>